<sequence length="53" mass="5685">MPTQVTVSDVAEKPAPGAARRLLIDGRRIAGEKAFPSIHPTHSGGHRLDEGRQ</sequence>
<organism evidence="2">
    <name type="scientific">Mycobacterium triplex</name>
    <dbReference type="NCBI Taxonomy" id="47839"/>
    <lineage>
        <taxon>Bacteria</taxon>
        <taxon>Bacillati</taxon>
        <taxon>Actinomycetota</taxon>
        <taxon>Actinomycetes</taxon>
        <taxon>Mycobacteriales</taxon>
        <taxon>Mycobacteriaceae</taxon>
        <taxon>Mycobacterium</taxon>
        <taxon>Mycobacterium simiae complex</taxon>
    </lineage>
</organism>
<dbReference type="Proteomes" id="UP000028880">
    <property type="component" value="Unassembled WGS sequence"/>
</dbReference>
<accession>A0A024K409</accession>
<reference evidence="2" key="2">
    <citation type="submission" date="2014-04" db="EMBL/GenBank/DDBJ databases">
        <authorList>
            <person name="Xu Y.W."/>
            <person name="Yang Q."/>
        </authorList>
    </citation>
    <scope>NUCLEOTIDE SEQUENCE</scope>
    <source>
        <strain evidence="2">DSM 44626</strain>
    </source>
</reference>
<evidence type="ECO:0000313" key="2">
    <source>
        <dbReference type="EMBL" id="CDO90785.1"/>
    </source>
</evidence>
<dbReference type="EMBL" id="HG964446">
    <property type="protein sequence ID" value="CDO90785.1"/>
    <property type="molecule type" value="Genomic_DNA"/>
</dbReference>
<dbReference type="HOGENOM" id="CLU_3063733_0_0_11"/>
<name>A0A024K409_9MYCO</name>
<proteinExistence type="predicted"/>
<feature type="region of interest" description="Disordered" evidence="1">
    <location>
        <begin position="32"/>
        <end position="53"/>
    </location>
</feature>
<dbReference type="AlphaFoldDB" id="A0A024K409"/>
<dbReference type="STRING" id="47839.BN973_05185"/>
<reference evidence="2" key="1">
    <citation type="journal article" date="2014" name="Genome Announc.">
        <title>Draft Genome Sequence of Mycobacterium triplex DSM 44626.</title>
        <authorList>
            <person name="Sassi M."/>
            <person name="Croce O."/>
            <person name="Robert C."/>
            <person name="Raoult D."/>
            <person name="Drancourt M."/>
        </authorList>
    </citation>
    <scope>NUCLEOTIDE SEQUENCE [LARGE SCALE GENOMIC DNA]</scope>
    <source>
        <strain evidence="2">DSM 44626</strain>
    </source>
</reference>
<protein>
    <submittedName>
        <fullName evidence="2">Uncharacterized protein</fullName>
    </submittedName>
</protein>
<evidence type="ECO:0000256" key="1">
    <source>
        <dbReference type="SAM" id="MobiDB-lite"/>
    </source>
</evidence>
<gene>
    <name evidence="2" type="ORF">BN973_05185</name>
</gene>